<evidence type="ECO:0000256" key="1">
    <source>
        <dbReference type="SAM" id="MobiDB-lite"/>
    </source>
</evidence>
<dbReference type="AlphaFoldDB" id="A0AA39U9C1"/>
<comment type="caution">
    <text evidence="2">The sequence shown here is derived from an EMBL/GenBank/DDBJ whole genome shotgun (WGS) entry which is preliminary data.</text>
</comment>
<gene>
    <name evidence="2" type="ORF">IW261DRAFT_1596055</name>
</gene>
<proteinExistence type="predicted"/>
<dbReference type="EMBL" id="JAUEPR010000029">
    <property type="protein sequence ID" value="KAK0474044.1"/>
    <property type="molecule type" value="Genomic_DNA"/>
</dbReference>
<organism evidence="2 3">
    <name type="scientific">Armillaria novae-zelandiae</name>
    <dbReference type="NCBI Taxonomy" id="153914"/>
    <lineage>
        <taxon>Eukaryota</taxon>
        <taxon>Fungi</taxon>
        <taxon>Dikarya</taxon>
        <taxon>Basidiomycota</taxon>
        <taxon>Agaricomycotina</taxon>
        <taxon>Agaricomycetes</taxon>
        <taxon>Agaricomycetidae</taxon>
        <taxon>Agaricales</taxon>
        <taxon>Marasmiineae</taxon>
        <taxon>Physalacriaceae</taxon>
        <taxon>Armillaria</taxon>
    </lineage>
</organism>
<dbReference type="Proteomes" id="UP001175227">
    <property type="component" value="Unassembled WGS sequence"/>
</dbReference>
<sequence length="504" mass="55122">MPPSPTPRKRRKGPGSSEVNSVSKASPRKRKFSSVDSSYHSEDADDAEEDKPAPSRRRKRGPRKGKQKPPTSEMKDFVSGSEESNGNEDYVSSATENDNLSDLADGAQPHQLRSGREYGPNKSRLKKETASKESPRPTSRDRESPGVIRSAISSANDSGSDEPNRLNILGSTSERTSSPDTQGISCRRPPELGPTHAYVPNSDQAASSSKRRRTAYYGVVSSSEDVIAVTQDTNSQNSVLLRLNLKGPLVDHDSSSRPAKAKRRETSSLDEPPASLLEKDGSFWFKGGSIVLISDQRTGFRVHRSAQAVPPDAKGDTQIDLGDSTIHFLHASYPRSLLLLRRDPNIPSNPYYTYLPNNLAQQDVIQHLSMVYPSEELADPEKHTDLILSSSELHSLRAIAIGREYDVPVIILPAAYYASTTELITNAKPDILAIILAGREKHRRCCVQRCVVLDLPGVAVDQPCVCCTSSGAIENVWGCDKGSCQVSRATGRNHPLPIPRCYTT</sequence>
<feature type="compositionally biased region" description="Polar residues" evidence="1">
    <location>
        <begin position="169"/>
        <end position="184"/>
    </location>
</feature>
<feature type="region of interest" description="Disordered" evidence="1">
    <location>
        <begin position="1"/>
        <end position="212"/>
    </location>
</feature>
<protein>
    <submittedName>
        <fullName evidence="2">Uncharacterized protein</fullName>
    </submittedName>
</protein>
<feature type="region of interest" description="Disordered" evidence="1">
    <location>
        <begin position="250"/>
        <end position="274"/>
    </location>
</feature>
<evidence type="ECO:0000313" key="2">
    <source>
        <dbReference type="EMBL" id="KAK0474044.1"/>
    </source>
</evidence>
<feature type="compositionally biased region" description="Basic and acidic residues" evidence="1">
    <location>
        <begin position="126"/>
        <end position="144"/>
    </location>
</feature>
<keyword evidence="3" id="KW-1185">Reference proteome</keyword>
<name>A0AA39U9C1_9AGAR</name>
<feature type="compositionally biased region" description="Polar residues" evidence="1">
    <location>
        <begin position="90"/>
        <end position="100"/>
    </location>
</feature>
<accession>A0AA39U9C1</accession>
<reference evidence="2" key="1">
    <citation type="submission" date="2023-06" db="EMBL/GenBank/DDBJ databases">
        <authorList>
            <consortium name="Lawrence Berkeley National Laboratory"/>
            <person name="Ahrendt S."/>
            <person name="Sahu N."/>
            <person name="Indic B."/>
            <person name="Wong-Bajracharya J."/>
            <person name="Merenyi Z."/>
            <person name="Ke H.-M."/>
            <person name="Monk M."/>
            <person name="Kocsube S."/>
            <person name="Drula E."/>
            <person name="Lipzen A."/>
            <person name="Balint B."/>
            <person name="Henrissat B."/>
            <person name="Andreopoulos B."/>
            <person name="Martin F.M."/>
            <person name="Harder C.B."/>
            <person name="Rigling D."/>
            <person name="Ford K.L."/>
            <person name="Foster G.D."/>
            <person name="Pangilinan J."/>
            <person name="Papanicolaou A."/>
            <person name="Barry K."/>
            <person name="LaButti K."/>
            <person name="Viragh M."/>
            <person name="Koriabine M."/>
            <person name="Yan M."/>
            <person name="Riley R."/>
            <person name="Champramary S."/>
            <person name="Plett K.L."/>
            <person name="Tsai I.J."/>
            <person name="Slot J."/>
            <person name="Sipos G."/>
            <person name="Plett J."/>
            <person name="Nagy L.G."/>
            <person name="Grigoriev I.V."/>
        </authorList>
    </citation>
    <scope>NUCLEOTIDE SEQUENCE</scope>
    <source>
        <strain evidence="2">ICMP 16352</strain>
    </source>
</reference>
<evidence type="ECO:0000313" key="3">
    <source>
        <dbReference type="Proteomes" id="UP001175227"/>
    </source>
</evidence>
<feature type="compositionally biased region" description="Basic residues" evidence="1">
    <location>
        <begin position="54"/>
        <end position="67"/>
    </location>
</feature>